<dbReference type="InterPro" id="IPR036514">
    <property type="entry name" value="SGNH_hydro_sf"/>
</dbReference>
<dbReference type="SUPFAM" id="SSF52266">
    <property type="entry name" value="SGNH hydrolase"/>
    <property type="match status" value="1"/>
</dbReference>
<dbReference type="Gene3D" id="3.40.50.1110">
    <property type="entry name" value="SGNH hydrolase"/>
    <property type="match status" value="1"/>
</dbReference>
<name>A0A8D8YFJ4_9HEMI</name>
<proteinExistence type="predicted"/>
<feature type="compositionally biased region" description="Polar residues" evidence="1">
    <location>
        <begin position="112"/>
        <end position="132"/>
    </location>
</feature>
<dbReference type="Gene3D" id="2.20.25.240">
    <property type="match status" value="1"/>
</dbReference>
<evidence type="ECO:0008006" key="3">
    <source>
        <dbReference type="Google" id="ProtNLM"/>
    </source>
</evidence>
<organism evidence="2">
    <name type="scientific">Cacopsylla melanoneura</name>
    <dbReference type="NCBI Taxonomy" id="428564"/>
    <lineage>
        <taxon>Eukaryota</taxon>
        <taxon>Metazoa</taxon>
        <taxon>Ecdysozoa</taxon>
        <taxon>Arthropoda</taxon>
        <taxon>Hexapoda</taxon>
        <taxon>Insecta</taxon>
        <taxon>Pterygota</taxon>
        <taxon>Neoptera</taxon>
        <taxon>Paraneoptera</taxon>
        <taxon>Hemiptera</taxon>
        <taxon>Sternorrhyncha</taxon>
        <taxon>Psylloidea</taxon>
        <taxon>Psyllidae</taxon>
        <taxon>Psyllinae</taxon>
        <taxon>Cacopsylla</taxon>
    </lineage>
</organism>
<evidence type="ECO:0000313" key="2">
    <source>
        <dbReference type="EMBL" id="CAG6727849.1"/>
    </source>
</evidence>
<feature type="region of interest" description="Disordered" evidence="1">
    <location>
        <begin position="75"/>
        <end position="132"/>
    </location>
</feature>
<feature type="compositionally biased region" description="Low complexity" evidence="1">
    <location>
        <begin position="250"/>
        <end position="263"/>
    </location>
</feature>
<feature type="compositionally biased region" description="Polar residues" evidence="1">
    <location>
        <begin position="230"/>
        <end position="249"/>
    </location>
</feature>
<feature type="region of interest" description="Disordered" evidence="1">
    <location>
        <begin position="223"/>
        <end position="306"/>
    </location>
</feature>
<dbReference type="AlphaFoldDB" id="A0A8D8YFJ4"/>
<sequence>MSPANSNTKKSYKKTREGGRDFLEYDGYKYRVNYSNPLNMKSGKLWSCTVSKCTGTLRTEMSFGDMLLFPRDKHNHSKNSNDLNLSSCSPKTKTKKVEPKVSSSAPHPKGPLSSNHVTPQLSAQTPNPVSINQNCQIADTSNTQTPLSSFLSDIARTIDWDKTPVTTSTIIELKSEVRSLTQVIIEKELVIEDLMKKSDNDDVIVRDLKGTIQALETNNQIEKCDKETNTHTSKFTDSGSQTTSPTYQFSSSPALLSSPVSTSIDTVPAGTPNTRRKHRQRKGQSATEQEPHKNRPLHLSRSDTARTRKVLIVSDSMGRGLAPLLSTMLPNANISGCVYPNAKFNDVVQCAADASEHLTHDDYLVILAGTNNTSALSPNTCPLCCLPYGNPADLSQDPCFIADKNMKLLKARTNLIICAIPFRYDSFKYQNRNIHHLNKYINQKCSNLGISFMNVQSYLKRSHYTSHGLHLKENGKHALSMRIEQFMRSCPRESVTPAPSVQSGPNTDDVTASDLASAVASDIDYNNDNINLAEISCPNDLAEISIINIDSCSNSPQRLRTNTDADKATPYSNDDSLLFLDKQYPIRA</sequence>
<accession>A0A8D8YFJ4</accession>
<evidence type="ECO:0000256" key="1">
    <source>
        <dbReference type="SAM" id="MobiDB-lite"/>
    </source>
</evidence>
<dbReference type="EMBL" id="HBUF01374885">
    <property type="protein sequence ID" value="CAG6727849.1"/>
    <property type="molecule type" value="Transcribed_RNA"/>
</dbReference>
<protein>
    <recommendedName>
        <fullName evidence="3">FLYWCH-type domain-containing protein</fullName>
    </recommendedName>
</protein>
<feature type="compositionally biased region" description="Polar residues" evidence="1">
    <location>
        <begin position="78"/>
        <end position="88"/>
    </location>
</feature>
<reference evidence="2" key="1">
    <citation type="submission" date="2021-05" db="EMBL/GenBank/DDBJ databases">
        <authorList>
            <person name="Alioto T."/>
            <person name="Alioto T."/>
            <person name="Gomez Garrido J."/>
        </authorList>
    </citation>
    <scope>NUCLEOTIDE SEQUENCE</scope>
</reference>